<evidence type="ECO:0000313" key="2">
    <source>
        <dbReference type="Proteomes" id="UP000239002"/>
    </source>
</evidence>
<name>A0A2S6INX8_9FLAO</name>
<dbReference type="EMBL" id="PTJE01000002">
    <property type="protein sequence ID" value="PPK95881.1"/>
    <property type="molecule type" value="Genomic_DNA"/>
</dbReference>
<dbReference type="AlphaFoldDB" id="A0A2S6INX8"/>
<comment type="caution">
    <text evidence="1">The sequence shown here is derived from an EMBL/GenBank/DDBJ whole genome shotgun (WGS) entry which is preliminary data.</text>
</comment>
<dbReference type="OrthoDB" id="1222242at2"/>
<gene>
    <name evidence="1" type="ORF">LY01_01474</name>
</gene>
<proteinExistence type="predicted"/>
<sequence>MSEKILNDKLLSNKKPTFPIGSSLSDYVKRYNRATSIPVSYDDLLRFAGCITVYDKNDEDTLWVRCYYSDSDREHIDRHLKRIYDILHSDGRDETLDYLSVDAVDYCTFGNTKPFRIKVSNILNDAFTYFYVKKADASRVYGLELEHLLSPHRINFLVYKDTLIEEHIAGIPGDEFIADYMDGCDHQELTQIAKEFVKFNERCLIRLLGDMRSYNYVVIPTHDFDRVSYAIRAIDFDQQSYEGKLKVYRPQFFKENLPMVTNVAECLKSASIEQYKKEERALIAKRLINTQTRYKQLIKCMRADFISTPVKFKQLKRELHEFTGDVKFKTARSMGGILNTAMEFVKRNYHDLDH</sequence>
<accession>A0A2S6INX8</accession>
<dbReference type="RefSeq" id="WP_104515164.1">
    <property type="nucleotide sequence ID" value="NZ_MQVW01000002.1"/>
</dbReference>
<organism evidence="1 2">
    <name type="scientific">Nonlabens xylanidelens</name>
    <dbReference type="NCBI Taxonomy" id="191564"/>
    <lineage>
        <taxon>Bacteria</taxon>
        <taxon>Pseudomonadati</taxon>
        <taxon>Bacteroidota</taxon>
        <taxon>Flavobacteriia</taxon>
        <taxon>Flavobacteriales</taxon>
        <taxon>Flavobacteriaceae</taxon>
        <taxon>Nonlabens</taxon>
    </lineage>
</organism>
<keyword evidence="2" id="KW-1185">Reference proteome</keyword>
<dbReference type="Proteomes" id="UP000239002">
    <property type="component" value="Unassembled WGS sequence"/>
</dbReference>
<reference evidence="1 2" key="1">
    <citation type="submission" date="2018-02" db="EMBL/GenBank/DDBJ databases">
        <title>Genomic Encyclopedia of Archaeal and Bacterial Type Strains, Phase II (KMG-II): from individual species to whole genera.</title>
        <authorList>
            <person name="Goeker M."/>
        </authorList>
    </citation>
    <scope>NUCLEOTIDE SEQUENCE [LARGE SCALE GENOMIC DNA]</scope>
    <source>
        <strain evidence="1 2">DSM 16809</strain>
    </source>
</reference>
<evidence type="ECO:0000313" key="1">
    <source>
        <dbReference type="EMBL" id="PPK95881.1"/>
    </source>
</evidence>
<protein>
    <submittedName>
        <fullName evidence="1">Uncharacterized protein</fullName>
    </submittedName>
</protein>